<evidence type="ECO:0000313" key="1">
    <source>
        <dbReference type="EMBL" id="AXL21401.1"/>
    </source>
</evidence>
<sequence length="261" mass="30586">MAQSLSKDDISEIFSRQQANGLFSALAVETACLNRMERLNRRRLDPSLPPAERRAARRRLVDLEGKLVRYIREETPLSYFDADFRDEAERYVMMREIFLKAVSFTFKRHRLAFLLDLLRLYGDDPCGLFPEREFLKDKWEHVLLYDYLLLDMGLKNTEDIGREAVSNGYHECDYTLEIEDVWKQPMKSVPRTNFRYVVQSLPCSAAARSTARYLQAHGEDMKKTRWTVDAKAIEQAMTTELPGLTKEEVTSIETTCYRFRQ</sequence>
<protein>
    <submittedName>
        <fullName evidence="1">Uncharacterized protein</fullName>
    </submittedName>
</protein>
<dbReference type="EMBL" id="CP029462">
    <property type="protein sequence ID" value="AXL21401.1"/>
    <property type="molecule type" value="Genomic_DNA"/>
</dbReference>
<dbReference type="RefSeq" id="WP_107195634.1">
    <property type="nucleotide sequence ID" value="NZ_CP029462.1"/>
</dbReference>
<accession>A0A346AZV8</accession>
<dbReference type="OrthoDB" id="1624347at2"/>
<evidence type="ECO:0000313" key="2">
    <source>
        <dbReference type="Proteomes" id="UP000254337"/>
    </source>
</evidence>
<keyword evidence="2" id="KW-1185">Reference proteome</keyword>
<gene>
    <name evidence="1" type="ORF">DKB62_07415</name>
</gene>
<proteinExistence type="predicted"/>
<dbReference type="Proteomes" id="UP000254337">
    <property type="component" value="Chromosome"/>
</dbReference>
<dbReference type="AlphaFoldDB" id="A0A346AZV8"/>
<dbReference type="KEGG" id="meg:DKB62_07415"/>
<name>A0A346AZV8_9FIRM</name>
<reference evidence="1 2" key="1">
    <citation type="submission" date="2018-05" db="EMBL/GenBank/DDBJ databases">
        <title>Complete genome sequence of Megasphaera sp. AJH120T, isolated from the ceca of a chicken.</title>
        <authorList>
            <person name="Maki J."/>
            <person name="Looft T."/>
        </authorList>
    </citation>
    <scope>NUCLEOTIDE SEQUENCE [LARGE SCALE GENOMIC DNA]</scope>
    <source>
        <strain evidence="1 2">AJH120</strain>
    </source>
</reference>
<organism evidence="1 2">
    <name type="scientific">Megasphaera stantonii</name>
    <dbReference type="NCBI Taxonomy" id="2144175"/>
    <lineage>
        <taxon>Bacteria</taxon>
        <taxon>Bacillati</taxon>
        <taxon>Bacillota</taxon>
        <taxon>Negativicutes</taxon>
        <taxon>Veillonellales</taxon>
        <taxon>Veillonellaceae</taxon>
        <taxon>Megasphaera</taxon>
    </lineage>
</organism>